<protein>
    <submittedName>
        <fullName evidence="1">Uncharacterized protein</fullName>
    </submittedName>
</protein>
<organism evidence="1 2">
    <name type="scientific">Bacillus cereus</name>
    <dbReference type="NCBI Taxonomy" id="1396"/>
    <lineage>
        <taxon>Bacteria</taxon>
        <taxon>Bacillati</taxon>
        <taxon>Bacillota</taxon>
        <taxon>Bacilli</taxon>
        <taxon>Bacillales</taxon>
        <taxon>Bacillaceae</taxon>
        <taxon>Bacillus</taxon>
        <taxon>Bacillus cereus group</taxon>
    </lineage>
</organism>
<dbReference type="InterPro" id="IPR011990">
    <property type="entry name" value="TPR-like_helical_dom_sf"/>
</dbReference>
<dbReference type="Pfam" id="PF18801">
    <property type="entry name" value="RapH_N"/>
    <property type="match status" value="1"/>
</dbReference>
<dbReference type="AlphaFoldDB" id="A0A2A8PU46"/>
<dbReference type="RefSeq" id="WP_000338670.1">
    <property type="nucleotide sequence ID" value="NZ_NTWE01000030.1"/>
</dbReference>
<dbReference type="EMBL" id="NTWE01000030">
    <property type="protein sequence ID" value="PEW00376.1"/>
    <property type="molecule type" value="Genomic_DNA"/>
</dbReference>
<name>A0A2A8PU46_BACCE</name>
<sequence>MDAHIIEKEEMITLLSSWYNAIISQHIIKAKHLKKEIDRNIHSIEGDSNISIYYSLLNFRYNLSF</sequence>
<comment type="caution">
    <text evidence="1">The sequence shown here is derived from an EMBL/GenBank/DDBJ whole genome shotgun (WGS) entry which is preliminary data.</text>
</comment>
<proteinExistence type="predicted"/>
<dbReference type="Gene3D" id="1.25.40.10">
    <property type="entry name" value="Tetratricopeptide repeat domain"/>
    <property type="match status" value="1"/>
</dbReference>
<evidence type="ECO:0000313" key="2">
    <source>
        <dbReference type="Proteomes" id="UP000220635"/>
    </source>
</evidence>
<reference evidence="1 2" key="1">
    <citation type="submission" date="2017-09" db="EMBL/GenBank/DDBJ databases">
        <title>Large-scale bioinformatics analysis of Bacillus genomes uncovers conserved roles of natural products in bacterial physiology.</title>
        <authorList>
            <consortium name="Agbiome Team Llc"/>
            <person name="Bleich R.M."/>
            <person name="Grubbs K.J."/>
            <person name="Santa Maria K.C."/>
            <person name="Allen S.E."/>
            <person name="Farag S."/>
            <person name="Shank E.A."/>
            <person name="Bowers A."/>
        </authorList>
    </citation>
    <scope>NUCLEOTIDE SEQUENCE [LARGE SCALE GENOMIC DNA]</scope>
    <source>
        <strain evidence="1 2">AFS010695</strain>
    </source>
</reference>
<evidence type="ECO:0000313" key="1">
    <source>
        <dbReference type="EMBL" id="PEW00376.1"/>
    </source>
</evidence>
<gene>
    <name evidence="1" type="ORF">CN425_16260</name>
</gene>
<dbReference type="Proteomes" id="UP000220635">
    <property type="component" value="Unassembled WGS sequence"/>
</dbReference>
<dbReference type="OrthoDB" id="2957368at2"/>
<accession>A0A2A8PU46</accession>